<dbReference type="RefSeq" id="WP_229878538.1">
    <property type="nucleotide sequence ID" value="NZ_BMTL01000038.1"/>
</dbReference>
<dbReference type="InterPro" id="IPR036010">
    <property type="entry name" value="2Fe-2S_ferredoxin-like_sf"/>
</dbReference>
<keyword evidence="3" id="KW-0001">2Fe-2S</keyword>
<protein>
    <submittedName>
        <fullName evidence="10">Ferredoxin</fullName>
    </submittedName>
</protein>
<evidence type="ECO:0000313" key="11">
    <source>
        <dbReference type="Proteomes" id="UP000606194"/>
    </source>
</evidence>
<dbReference type="GO" id="GO:0046872">
    <property type="term" value="F:metal ion binding"/>
    <property type="evidence" value="ECO:0007669"/>
    <property type="project" value="UniProtKB-KW"/>
</dbReference>
<reference evidence="10" key="2">
    <citation type="submission" date="2020-09" db="EMBL/GenBank/DDBJ databases">
        <authorList>
            <person name="Sun Q."/>
            <person name="Ohkuma M."/>
        </authorList>
    </citation>
    <scope>NUCLEOTIDE SEQUENCE</scope>
    <source>
        <strain evidence="10">JCM 4386</strain>
    </source>
</reference>
<dbReference type="GO" id="GO:0016491">
    <property type="term" value="F:oxidoreductase activity"/>
    <property type="evidence" value="ECO:0007669"/>
    <property type="project" value="UniProtKB-KW"/>
</dbReference>
<accession>A0A918G5V3</accession>
<name>A0A918G5V3_9ACTN</name>
<dbReference type="Gene3D" id="3.10.20.30">
    <property type="match status" value="1"/>
</dbReference>
<dbReference type="InterPro" id="IPR039261">
    <property type="entry name" value="FNR_nucleotide-bd"/>
</dbReference>
<evidence type="ECO:0000313" key="10">
    <source>
        <dbReference type="EMBL" id="GGS20780.1"/>
    </source>
</evidence>
<keyword evidence="4" id="KW-0479">Metal-binding</keyword>
<dbReference type="PANTHER" id="PTHR47354">
    <property type="entry name" value="NADH OXIDOREDUCTASE HCR"/>
    <property type="match status" value="1"/>
</dbReference>
<dbReference type="InterPro" id="IPR012675">
    <property type="entry name" value="Beta-grasp_dom_sf"/>
</dbReference>
<dbReference type="PROSITE" id="PS51384">
    <property type="entry name" value="FAD_FR"/>
    <property type="match status" value="1"/>
</dbReference>
<dbReference type="GO" id="GO:0051537">
    <property type="term" value="F:2 iron, 2 sulfur cluster binding"/>
    <property type="evidence" value="ECO:0007669"/>
    <property type="project" value="UniProtKB-KW"/>
</dbReference>
<dbReference type="InterPro" id="IPR001041">
    <property type="entry name" value="2Fe-2S_ferredoxin-type"/>
</dbReference>
<comment type="cofactor">
    <cofactor evidence="1">
        <name>FAD</name>
        <dbReference type="ChEBI" id="CHEBI:57692"/>
    </cofactor>
</comment>
<dbReference type="PROSITE" id="PS51085">
    <property type="entry name" value="2FE2S_FER_2"/>
    <property type="match status" value="1"/>
</dbReference>
<feature type="domain" description="FAD-binding FR-type" evidence="9">
    <location>
        <begin position="12"/>
        <end position="112"/>
    </location>
</feature>
<dbReference type="CDD" id="cd00207">
    <property type="entry name" value="fer2"/>
    <property type="match status" value="1"/>
</dbReference>
<dbReference type="Gene3D" id="2.40.30.10">
    <property type="entry name" value="Translation factors"/>
    <property type="match status" value="1"/>
</dbReference>
<dbReference type="PANTHER" id="PTHR47354:SF1">
    <property type="entry name" value="CARNITINE MONOOXYGENASE REDUCTASE SUBUNIT"/>
    <property type="match status" value="1"/>
</dbReference>
<dbReference type="InterPro" id="IPR001433">
    <property type="entry name" value="OxRdtase_FAD/NAD-bd"/>
</dbReference>
<dbReference type="InterPro" id="IPR006058">
    <property type="entry name" value="2Fe2S_fd_BS"/>
</dbReference>
<evidence type="ECO:0000256" key="3">
    <source>
        <dbReference type="ARBA" id="ARBA00022714"/>
    </source>
</evidence>
<dbReference type="Pfam" id="PF00175">
    <property type="entry name" value="NAD_binding_1"/>
    <property type="match status" value="1"/>
</dbReference>
<dbReference type="PRINTS" id="PR00409">
    <property type="entry name" value="PHDIOXRDTASE"/>
</dbReference>
<dbReference type="PROSITE" id="PS00197">
    <property type="entry name" value="2FE2S_FER_1"/>
    <property type="match status" value="1"/>
</dbReference>
<evidence type="ECO:0000256" key="5">
    <source>
        <dbReference type="ARBA" id="ARBA00023002"/>
    </source>
</evidence>
<evidence type="ECO:0000256" key="7">
    <source>
        <dbReference type="ARBA" id="ARBA00023014"/>
    </source>
</evidence>
<sequence length="321" mass="34142">MTTAAMAPPLDAGVLDLMVEAKRPVADGVVELVLHAPQPLPAWSPGAHLDLVLADDLVRSYSLCGDPDDRHRYRVAVLREPAGRGGSAHVHDTMRAGDTVRAAPPANHFALVDAPRYQFIAGGIGITPLLAMIRAVEARGSAWSLLYGGRRLASMAYRDELERLGDQVRIQPEDTAGRLDLAAVLEPVRAGTLVYACGPEALLSAVEERMSAWPQGSLHLERFAAAGTAHRDDDSAFEVVFARSGISATVPPGVSILDVATDCGVFVPRSCSEGICGTCETEVIEGEADHRDSVLTPEDREAGSFMPCVSRCSSGRLVIDL</sequence>
<gene>
    <name evidence="10" type="ORF">GCM10010269_69610</name>
</gene>
<dbReference type="EMBL" id="BMTL01000038">
    <property type="protein sequence ID" value="GGS20780.1"/>
    <property type="molecule type" value="Genomic_DNA"/>
</dbReference>
<keyword evidence="6" id="KW-0408">Iron</keyword>
<feature type="domain" description="2Fe-2S ferredoxin-type" evidence="8">
    <location>
        <begin position="237"/>
        <end position="321"/>
    </location>
</feature>
<proteinExistence type="predicted"/>
<organism evidence="10 11">
    <name type="scientific">Streptomyces humidus</name>
    <dbReference type="NCBI Taxonomy" id="52259"/>
    <lineage>
        <taxon>Bacteria</taxon>
        <taxon>Bacillati</taxon>
        <taxon>Actinomycetota</taxon>
        <taxon>Actinomycetes</taxon>
        <taxon>Kitasatosporales</taxon>
        <taxon>Streptomycetaceae</taxon>
        <taxon>Streptomyces</taxon>
    </lineage>
</organism>
<evidence type="ECO:0000259" key="8">
    <source>
        <dbReference type="PROSITE" id="PS51085"/>
    </source>
</evidence>
<dbReference type="CDD" id="cd06185">
    <property type="entry name" value="PDR_like"/>
    <property type="match status" value="1"/>
</dbReference>
<dbReference type="Pfam" id="PF00111">
    <property type="entry name" value="Fer2"/>
    <property type="match status" value="1"/>
</dbReference>
<keyword evidence="5" id="KW-0560">Oxidoreductase</keyword>
<keyword evidence="7" id="KW-0411">Iron-sulfur</keyword>
<dbReference type="InterPro" id="IPR017927">
    <property type="entry name" value="FAD-bd_FR_type"/>
</dbReference>
<evidence type="ECO:0000256" key="4">
    <source>
        <dbReference type="ARBA" id="ARBA00022723"/>
    </source>
</evidence>
<keyword evidence="11" id="KW-1185">Reference proteome</keyword>
<evidence type="ECO:0000256" key="1">
    <source>
        <dbReference type="ARBA" id="ARBA00001974"/>
    </source>
</evidence>
<dbReference type="Gene3D" id="3.40.50.80">
    <property type="entry name" value="Nucleotide-binding domain of ferredoxin-NADP reductase (FNR) module"/>
    <property type="match status" value="1"/>
</dbReference>
<dbReference type="InterPro" id="IPR050415">
    <property type="entry name" value="MRET"/>
</dbReference>
<dbReference type="SUPFAM" id="SSF52343">
    <property type="entry name" value="Ferredoxin reductase-like, C-terminal NADP-linked domain"/>
    <property type="match status" value="1"/>
</dbReference>
<evidence type="ECO:0000256" key="2">
    <source>
        <dbReference type="ARBA" id="ARBA00022630"/>
    </source>
</evidence>
<dbReference type="Proteomes" id="UP000606194">
    <property type="component" value="Unassembled WGS sequence"/>
</dbReference>
<dbReference type="AlphaFoldDB" id="A0A918G5V3"/>
<evidence type="ECO:0000259" key="9">
    <source>
        <dbReference type="PROSITE" id="PS51384"/>
    </source>
</evidence>
<dbReference type="SUPFAM" id="SSF63380">
    <property type="entry name" value="Riboflavin synthase domain-like"/>
    <property type="match status" value="1"/>
</dbReference>
<evidence type="ECO:0000256" key="6">
    <source>
        <dbReference type="ARBA" id="ARBA00023004"/>
    </source>
</evidence>
<keyword evidence="2" id="KW-0285">Flavoprotein</keyword>
<comment type="caution">
    <text evidence="10">The sequence shown here is derived from an EMBL/GenBank/DDBJ whole genome shotgun (WGS) entry which is preliminary data.</text>
</comment>
<reference evidence="10" key="1">
    <citation type="journal article" date="2014" name="Int. J. Syst. Evol. Microbiol.">
        <title>Complete genome sequence of Corynebacterium casei LMG S-19264T (=DSM 44701T), isolated from a smear-ripened cheese.</title>
        <authorList>
            <consortium name="US DOE Joint Genome Institute (JGI-PGF)"/>
            <person name="Walter F."/>
            <person name="Albersmeier A."/>
            <person name="Kalinowski J."/>
            <person name="Ruckert C."/>
        </authorList>
    </citation>
    <scope>NUCLEOTIDE SEQUENCE</scope>
    <source>
        <strain evidence="10">JCM 4386</strain>
    </source>
</reference>
<dbReference type="SUPFAM" id="SSF54292">
    <property type="entry name" value="2Fe-2S ferredoxin-like"/>
    <property type="match status" value="1"/>
</dbReference>
<dbReference type="InterPro" id="IPR017938">
    <property type="entry name" value="Riboflavin_synthase-like_b-brl"/>
</dbReference>